<protein>
    <submittedName>
        <fullName evidence="1">Uncharacterized protein</fullName>
    </submittedName>
</protein>
<proteinExistence type="predicted"/>
<sequence>MAWDLLEKEPLFETYENESQEYNDARQLAAMTVLMGPPPREFLEKSPATRKYWDENFDRAGQSSLRTNVRVSSHHLRRRR</sequence>
<gene>
    <name evidence="1" type="ORF">VHEMI07548</name>
</gene>
<dbReference type="EMBL" id="CDHN01000004">
    <property type="protein sequence ID" value="CEJ91860.1"/>
    <property type="molecule type" value="Genomic_DNA"/>
</dbReference>
<dbReference type="AlphaFoldDB" id="A0A0A1TLJ2"/>
<reference evidence="1 2" key="1">
    <citation type="journal article" date="2015" name="Genome Announc.">
        <title>Draft Genome Sequence and Gene Annotation of the Entomopathogenic Fungus Verticillium hemipterigenum.</title>
        <authorList>
            <person name="Horn F."/>
            <person name="Habel A."/>
            <person name="Scharf D.H."/>
            <person name="Dworschak J."/>
            <person name="Brakhage A.A."/>
            <person name="Guthke R."/>
            <person name="Hertweck C."/>
            <person name="Linde J."/>
        </authorList>
    </citation>
    <scope>NUCLEOTIDE SEQUENCE [LARGE SCALE GENOMIC DNA]</scope>
</reference>
<evidence type="ECO:0000313" key="2">
    <source>
        <dbReference type="Proteomes" id="UP000039046"/>
    </source>
</evidence>
<organism evidence="1 2">
    <name type="scientific">[Torrubiella] hemipterigena</name>
    <dbReference type="NCBI Taxonomy" id="1531966"/>
    <lineage>
        <taxon>Eukaryota</taxon>
        <taxon>Fungi</taxon>
        <taxon>Dikarya</taxon>
        <taxon>Ascomycota</taxon>
        <taxon>Pezizomycotina</taxon>
        <taxon>Sordariomycetes</taxon>
        <taxon>Hypocreomycetidae</taxon>
        <taxon>Hypocreales</taxon>
        <taxon>Clavicipitaceae</taxon>
        <taxon>Clavicipitaceae incertae sedis</taxon>
        <taxon>'Torrubiella' clade</taxon>
    </lineage>
</organism>
<dbReference type="OrthoDB" id="5979581at2759"/>
<name>A0A0A1TLJ2_9HYPO</name>
<accession>A0A0A1TLJ2</accession>
<evidence type="ECO:0000313" key="1">
    <source>
        <dbReference type="EMBL" id="CEJ91860.1"/>
    </source>
</evidence>
<dbReference type="STRING" id="1531966.A0A0A1TLJ2"/>
<keyword evidence="2" id="KW-1185">Reference proteome</keyword>
<dbReference type="HOGENOM" id="CLU_2591469_0_0_1"/>
<dbReference type="Gene3D" id="1.10.510.10">
    <property type="entry name" value="Transferase(Phosphotransferase) domain 1"/>
    <property type="match status" value="1"/>
</dbReference>
<dbReference type="Proteomes" id="UP000039046">
    <property type="component" value="Unassembled WGS sequence"/>
</dbReference>